<dbReference type="EMBL" id="BAABKZ010000001">
    <property type="protein sequence ID" value="GAA5091665.1"/>
    <property type="molecule type" value="Genomic_DNA"/>
</dbReference>
<gene>
    <name evidence="2" type="ORF">GCM10025760_19340</name>
</gene>
<dbReference type="Proteomes" id="UP001501407">
    <property type="component" value="Unassembled WGS sequence"/>
</dbReference>
<accession>A0ABP9M8W3</accession>
<evidence type="ECO:0000313" key="2">
    <source>
        <dbReference type="EMBL" id="GAA5091665.1"/>
    </source>
</evidence>
<comment type="caution">
    <text evidence="2">The sequence shown here is derived from an EMBL/GenBank/DDBJ whole genome shotgun (WGS) entry which is preliminary data.</text>
</comment>
<evidence type="ECO:0000256" key="1">
    <source>
        <dbReference type="SAM" id="MobiDB-lite"/>
    </source>
</evidence>
<sequence>MLLSPPPAAQPEITSAPAAASATAAEMRFILTVPPVQGCAGTPGMNPTARGWENDKHQW</sequence>
<name>A0ABP9M8W3_9MICO</name>
<keyword evidence="3" id="KW-1185">Reference proteome</keyword>
<proteinExistence type="predicted"/>
<organism evidence="2 3">
    <name type="scientific">Microbacterium yannicii</name>
    <dbReference type="NCBI Taxonomy" id="671622"/>
    <lineage>
        <taxon>Bacteria</taxon>
        <taxon>Bacillati</taxon>
        <taxon>Actinomycetota</taxon>
        <taxon>Actinomycetes</taxon>
        <taxon>Micrococcales</taxon>
        <taxon>Microbacteriaceae</taxon>
        <taxon>Microbacterium</taxon>
    </lineage>
</organism>
<protein>
    <submittedName>
        <fullName evidence="2">Uncharacterized protein</fullName>
    </submittedName>
</protein>
<feature type="region of interest" description="Disordered" evidence="1">
    <location>
        <begin position="37"/>
        <end position="59"/>
    </location>
</feature>
<evidence type="ECO:0000313" key="3">
    <source>
        <dbReference type="Proteomes" id="UP001501407"/>
    </source>
</evidence>
<reference evidence="3" key="1">
    <citation type="journal article" date="2019" name="Int. J. Syst. Evol. Microbiol.">
        <title>The Global Catalogue of Microorganisms (GCM) 10K type strain sequencing project: providing services to taxonomists for standard genome sequencing and annotation.</title>
        <authorList>
            <consortium name="The Broad Institute Genomics Platform"/>
            <consortium name="The Broad Institute Genome Sequencing Center for Infectious Disease"/>
            <person name="Wu L."/>
            <person name="Ma J."/>
        </authorList>
    </citation>
    <scope>NUCLEOTIDE SEQUENCE [LARGE SCALE GENOMIC DNA]</scope>
    <source>
        <strain evidence="3">JCM 18959</strain>
    </source>
</reference>